<evidence type="ECO:0000256" key="3">
    <source>
        <dbReference type="ARBA" id="ARBA00022676"/>
    </source>
</evidence>
<proteinExistence type="inferred from homology"/>
<dbReference type="GO" id="GO:0005737">
    <property type="term" value="C:cytoplasm"/>
    <property type="evidence" value="ECO:0007669"/>
    <property type="project" value="TreeGrafter"/>
</dbReference>
<accession>A0A512NRX9</accession>
<dbReference type="PANTHER" id="PTHR11904:SF9">
    <property type="entry name" value="PURINE NUCLEOSIDE PHOSPHORYLASE-RELATED"/>
    <property type="match status" value="1"/>
</dbReference>
<feature type="binding site" evidence="6">
    <location>
        <begin position="73"/>
        <end position="75"/>
    </location>
    <ligand>
        <name>phosphate</name>
        <dbReference type="ChEBI" id="CHEBI:43474"/>
    </ligand>
</feature>
<dbReference type="InterPro" id="IPR011268">
    <property type="entry name" value="Purine_phosphorylase"/>
</dbReference>
<feature type="domain" description="Nucleoside phosphorylase" evidence="7">
    <location>
        <begin position="15"/>
        <end position="260"/>
    </location>
</feature>
<dbReference type="CDD" id="cd09009">
    <property type="entry name" value="PNP-EcPNPII_like"/>
    <property type="match status" value="1"/>
</dbReference>
<comment type="similarity">
    <text evidence="2 5">Belongs to the PNP/MTAP phosphorylase family.</text>
</comment>
<evidence type="ECO:0000256" key="2">
    <source>
        <dbReference type="ARBA" id="ARBA00006751"/>
    </source>
</evidence>
<dbReference type="GO" id="GO:0009116">
    <property type="term" value="P:nucleoside metabolic process"/>
    <property type="evidence" value="ECO:0007669"/>
    <property type="project" value="InterPro"/>
</dbReference>
<dbReference type="UniPathway" id="UPA00606"/>
<dbReference type="EC" id="2.4.2.1" evidence="5"/>
<dbReference type="InterPro" id="IPR000845">
    <property type="entry name" value="Nucleoside_phosphorylase_d"/>
</dbReference>
<keyword evidence="3 5" id="KW-0328">Glycosyltransferase</keyword>
<evidence type="ECO:0000313" key="8">
    <source>
        <dbReference type="EMBL" id="GEP61672.1"/>
    </source>
</evidence>
<evidence type="ECO:0000313" key="9">
    <source>
        <dbReference type="Proteomes" id="UP000321058"/>
    </source>
</evidence>
<evidence type="ECO:0000256" key="6">
    <source>
        <dbReference type="PIRSR" id="PIRSR000477-2"/>
    </source>
</evidence>
<dbReference type="PIRSF" id="PIRSF000477">
    <property type="entry name" value="PurNPase"/>
    <property type="match status" value="1"/>
</dbReference>
<dbReference type="OrthoDB" id="1523230at2"/>
<dbReference type="Proteomes" id="UP000321058">
    <property type="component" value="Unassembled WGS sequence"/>
</dbReference>
<feature type="binding site" evidence="6">
    <location>
        <position position="53"/>
    </location>
    <ligand>
        <name>phosphate</name>
        <dbReference type="ChEBI" id="CHEBI:43474"/>
    </ligand>
</feature>
<comment type="caution">
    <text evidence="8">The sequence shown here is derived from an EMBL/GenBank/DDBJ whole genome shotgun (WGS) entry which is preliminary data.</text>
</comment>
<dbReference type="RefSeq" id="WP_147156950.1">
    <property type="nucleotide sequence ID" value="NZ_BKAJ01000245.1"/>
</dbReference>
<dbReference type="SUPFAM" id="SSF53167">
    <property type="entry name" value="Purine and uridine phosphorylases"/>
    <property type="match status" value="1"/>
</dbReference>
<feature type="binding site" evidence="6">
    <location>
        <position position="184"/>
    </location>
    <ligand>
        <name>a purine D-ribonucleoside</name>
        <dbReference type="ChEBI" id="CHEBI:142355"/>
    </ligand>
</feature>
<organism evidence="8 9">
    <name type="scientific">Reyranella soli</name>
    <dbReference type="NCBI Taxonomy" id="1230389"/>
    <lineage>
        <taxon>Bacteria</taxon>
        <taxon>Pseudomonadati</taxon>
        <taxon>Pseudomonadota</taxon>
        <taxon>Alphaproteobacteria</taxon>
        <taxon>Hyphomicrobiales</taxon>
        <taxon>Reyranellaceae</taxon>
        <taxon>Reyranella</taxon>
    </lineage>
</organism>
<comment type="pathway">
    <text evidence="1 5">Purine metabolism; purine nucleoside salvage.</text>
</comment>
<keyword evidence="4 5" id="KW-0808">Transferase</keyword>
<feature type="binding site" evidence="6">
    <location>
        <position position="203"/>
    </location>
    <ligand>
        <name>phosphate</name>
        <dbReference type="ChEBI" id="CHEBI:43474"/>
    </ligand>
</feature>
<dbReference type="Pfam" id="PF01048">
    <property type="entry name" value="PNP_UDP_1"/>
    <property type="match status" value="1"/>
</dbReference>
<dbReference type="EMBL" id="BKAJ01000245">
    <property type="protein sequence ID" value="GEP61672.1"/>
    <property type="molecule type" value="Genomic_DNA"/>
</dbReference>
<name>A0A512NRX9_9HYPH</name>
<feature type="binding site" evidence="6">
    <location>
        <position position="22"/>
    </location>
    <ligand>
        <name>phosphate</name>
        <dbReference type="ChEBI" id="CHEBI:43474"/>
    </ligand>
</feature>
<evidence type="ECO:0000259" key="7">
    <source>
        <dbReference type="Pfam" id="PF01048"/>
    </source>
</evidence>
<evidence type="ECO:0000256" key="5">
    <source>
        <dbReference type="PIRNR" id="PIRNR000477"/>
    </source>
</evidence>
<dbReference type="AlphaFoldDB" id="A0A512NRX9"/>
<dbReference type="Gene3D" id="3.40.50.1580">
    <property type="entry name" value="Nucleoside phosphorylase domain"/>
    <property type="match status" value="1"/>
</dbReference>
<feature type="binding site" evidence="6">
    <location>
        <position position="226"/>
    </location>
    <ligand>
        <name>a purine D-ribonucleoside</name>
        <dbReference type="ChEBI" id="CHEBI:142355"/>
    </ligand>
</feature>
<gene>
    <name evidence="8" type="primary">deoD</name>
    <name evidence="8" type="ORF">RSO01_88380</name>
</gene>
<feature type="binding site" evidence="6">
    <location>
        <position position="105"/>
    </location>
    <ligand>
        <name>phosphate</name>
        <dbReference type="ChEBI" id="CHEBI:43474"/>
    </ligand>
</feature>
<dbReference type="NCBIfam" id="NF006054">
    <property type="entry name" value="PRK08202.1"/>
    <property type="match status" value="1"/>
</dbReference>
<evidence type="ECO:0000256" key="4">
    <source>
        <dbReference type="ARBA" id="ARBA00022679"/>
    </source>
</evidence>
<reference evidence="8 9" key="1">
    <citation type="submission" date="2019-07" db="EMBL/GenBank/DDBJ databases">
        <title>Whole genome shotgun sequence of Reyranella soli NBRC 108950.</title>
        <authorList>
            <person name="Hosoyama A."/>
            <person name="Uohara A."/>
            <person name="Ohji S."/>
            <person name="Ichikawa N."/>
        </authorList>
    </citation>
    <scope>NUCLEOTIDE SEQUENCE [LARGE SCALE GENOMIC DNA]</scope>
    <source>
        <strain evidence="8 9">NBRC 108950</strain>
    </source>
</reference>
<dbReference type="PANTHER" id="PTHR11904">
    <property type="entry name" value="METHYLTHIOADENOSINE/PURINE NUCLEOSIDE PHOSPHORYLASE"/>
    <property type="match status" value="1"/>
</dbReference>
<dbReference type="NCBIfam" id="TIGR01697">
    <property type="entry name" value="PNPH-PUNA-XAPA"/>
    <property type="match status" value="1"/>
</dbReference>
<sequence length="264" mass="27443">MTDAIEARAPGFKPKVAVILGSGLGGFAEEVNEVATIPYGELPGFPVTTVGSHAGRLVLGHVGPTPVAVLQGRAHYYERGKADEMRGAIRAVADLGCETLLQTNAAGSLRLDMPPGSVMAISDHINFAGVNPLFGIGPGENSRFVDMVDAYDPALLKKLLAAAHTANVRCHDGVYIFFSGPSFETPAEIRAARVLGADAVGMSTAPETILARHAGLKVVALSLMTNYAAGLVPGALGHEQTLAVASAASGDVRRLLRVFLETYG</sequence>
<evidence type="ECO:0000256" key="1">
    <source>
        <dbReference type="ARBA" id="ARBA00005058"/>
    </source>
</evidence>
<dbReference type="InterPro" id="IPR035994">
    <property type="entry name" value="Nucleoside_phosphorylase_sf"/>
</dbReference>
<dbReference type="GO" id="GO:0004731">
    <property type="term" value="F:purine-nucleoside phosphorylase activity"/>
    <property type="evidence" value="ECO:0007669"/>
    <property type="project" value="UniProtKB-EC"/>
</dbReference>
<keyword evidence="9" id="KW-1185">Reference proteome</keyword>
<comment type="function">
    <text evidence="5">The purine nucleoside phosphorylases catalyze the phosphorolytic breakdown of the N-glycosidic bond in the beta-(deoxy)ribonucleoside molecules, with the formation of the corresponding free purine bases and pentose-1-phosphate.</text>
</comment>
<protein>
    <recommendedName>
        <fullName evidence="5">Purine nucleoside phosphorylase</fullName>
        <ecNumber evidence="5">2.4.2.1</ecNumber>
    </recommendedName>
    <alternativeName>
        <fullName evidence="5">Inosine-guanosine phosphorylase</fullName>
    </alternativeName>
</protein>